<evidence type="ECO:0000259" key="3">
    <source>
        <dbReference type="PROSITE" id="PS50977"/>
    </source>
</evidence>
<evidence type="ECO:0000313" key="5">
    <source>
        <dbReference type="Proteomes" id="UP000217954"/>
    </source>
</evidence>
<dbReference type="OrthoDB" id="3288227at2"/>
<keyword evidence="1 2" id="KW-0238">DNA-binding</keyword>
<dbReference type="EMBL" id="AP018165">
    <property type="protein sequence ID" value="BAX98648.1"/>
    <property type="molecule type" value="Genomic_DNA"/>
</dbReference>
<sequence length="213" mass="23324">MEQPDARTRLLEATEQVLFEDGVAGLSIRRVTGLAGMNVNAVNYTFGSKDALLRALMMRIMEPALVERSRRLTEVAGTPGHRIEDLVEAFLGPQVRASPQQIALFVELGIKPRLGGDERFEPTREDIVQSGIGQMVTALIPLLPEVPLPVIAFRVETMLGMSLMHVLGRTHLAAKYGLAQGDGEQDLIDDIVSFFSHALAAPTELRPLPESEM</sequence>
<dbReference type="GO" id="GO:0003700">
    <property type="term" value="F:DNA-binding transcription factor activity"/>
    <property type="evidence" value="ECO:0007669"/>
    <property type="project" value="TreeGrafter"/>
</dbReference>
<dbReference type="KEGG" id="mste:MSTE_03347"/>
<proteinExistence type="predicted"/>
<reference evidence="5" key="1">
    <citation type="journal article" date="2017" name="Genome Announc.">
        <title>Complete Genome Sequence of Mycobacterium stephanolepidis.</title>
        <authorList>
            <person name="Fukano H."/>
            <person name="Yoshida M."/>
            <person name="Katayama Y."/>
            <person name="Omatsu T."/>
            <person name="Mizutani T."/>
            <person name="Kurata O."/>
            <person name="Wada S."/>
            <person name="Hoshino Y."/>
        </authorList>
    </citation>
    <scope>NUCLEOTIDE SEQUENCE [LARGE SCALE GENOMIC DNA]</scope>
    <source>
        <strain evidence="5">NJB0901</strain>
    </source>
</reference>
<evidence type="ECO:0000313" key="4">
    <source>
        <dbReference type="EMBL" id="BAX98648.1"/>
    </source>
</evidence>
<accession>A0A1Z4F0C5</accession>
<feature type="DNA-binding region" description="H-T-H motif" evidence="2">
    <location>
        <begin position="27"/>
        <end position="46"/>
    </location>
</feature>
<dbReference type="InterPro" id="IPR036271">
    <property type="entry name" value="Tet_transcr_reg_TetR-rel_C_sf"/>
</dbReference>
<evidence type="ECO:0000256" key="2">
    <source>
        <dbReference type="PROSITE-ProRule" id="PRU00335"/>
    </source>
</evidence>
<dbReference type="Gene3D" id="1.10.357.10">
    <property type="entry name" value="Tetracycline Repressor, domain 2"/>
    <property type="match status" value="1"/>
</dbReference>
<organism evidence="4 5">
    <name type="scientific">[Mycobacterium] stephanolepidis</name>
    <dbReference type="NCBI Taxonomy" id="1520670"/>
    <lineage>
        <taxon>Bacteria</taxon>
        <taxon>Bacillati</taxon>
        <taxon>Actinomycetota</taxon>
        <taxon>Actinomycetes</taxon>
        <taxon>Mycobacteriales</taxon>
        <taxon>Mycobacteriaceae</taxon>
        <taxon>Mycobacteroides</taxon>
    </lineage>
</organism>
<dbReference type="GO" id="GO:0000976">
    <property type="term" value="F:transcription cis-regulatory region binding"/>
    <property type="evidence" value="ECO:0007669"/>
    <property type="project" value="TreeGrafter"/>
</dbReference>
<protein>
    <submittedName>
        <fullName evidence="4">Putative transcriptional regulator, TetR</fullName>
    </submittedName>
</protein>
<dbReference type="InterPro" id="IPR050109">
    <property type="entry name" value="HTH-type_TetR-like_transc_reg"/>
</dbReference>
<dbReference type="Proteomes" id="UP000217954">
    <property type="component" value="Chromosome"/>
</dbReference>
<dbReference type="PANTHER" id="PTHR30055">
    <property type="entry name" value="HTH-TYPE TRANSCRIPTIONAL REGULATOR RUTR"/>
    <property type="match status" value="1"/>
</dbReference>
<dbReference type="InterPro" id="IPR001647">
    <property type="entry name" value="HTH_TetR"/>
</dbReference>
<keyword evidence="5" id="KW-1185">Reference proteome</keyword>
<dbReference type="SUPFAM" id="SSF46689">
    <property type="entry name" value="Homeodomain-like"/>
    <property type="match status" value="1"/>
</dbReference>
<dbReference type="AlphaFoldDB" id="A0A1Z4F0C5"/>
<feature type="domain" description="HTH tetR-type" evidence="3">
    <location>
        <begin position="4"/>
        <end position="64"/>
    </location>
</feature>
<dbReference type="SUPFAM" id="SSF48498">
    <property type="entry name" value="Tetracyclin repressor-like, C-terminal domain"/>
    <property type="match status" value="1"/>
</dbReference>
<dbReference type="PROSITE" id="PS50977">
    <property type="entry name" value="HTH_TETR_2"/>
    <property type="match status" value="1"/>
</dbReference>
<evidence type="ECO:0000256" key="1">
    <source>
        <dbReference type="ARBA" id="ARBA00023125"/>
    </source>
</evidence>
<dbReference type="PANTHER" id="PTHR30055:SF235">
    <property type="entry name" value="TRANSCRIPTIONAL REGULATORY PROTEIN"/>
    <property type="match status" value="1"/>
</dbReference>
<dbReference type="RefSeq" id="WP_096502801.1">
    <property type="nucleotide sequence ID" value="NZ_AP018165.1"/>
</dbReference>
<dbReference type="InterPro" id="IPR009057">
    <property type="entry name" value="Homeodomain-like_sf"/>
</dbReference>
<dbReference type="Pfam" id="PF00440">
    <property type="entry name" value="TetR_N"/>
    <property type="match status" value="1"/>
</dbReference>
<reference evidence="4 5" key="2">
    <citation type="journal article" date="2017" name="Int. J. Syst. Evol. Microbiol.">
        <title>Mycobacterium stephanolepidis sp. nov., a rapidly growing species related to Mycobacterium chelonae, isolated from marine teleost fish, Stephanolepis cirrhifer.</title>
        <authorList>
            <person name="Fukano H."/>
            <person name="Wada S."/>
            <person name="Kurata O."/>
            <person name="Katayama K."/>
            <person name="Fujiwara N."/>
            <person name="Hoshino Y."/>
        </authorList>
    </citation>
    <scope>NUCLEOTIDE SEQUENCE [LARGE SCALE GENOMIC DNA]</scope>
    <source>
        <strain evidence="4 5">NJB0901</strain>
    </source>
</reference>
<name>A0A1Z4F0C5_9MYCO</name>
<gene>
    <name evidence="4" type="ORF">MSTE_03347</name>
</gene>